<dbReference type="OrthoDB" id="9762778at2"/>
<dbReference type="STRING" id="454171.CP488_02719"/>
<dbReference type="GO" id="GO:0015421">
    <property type="term" value="F:ABC-type oligopeptide transporter activity"/>
    <property type="evidence" value="ECO:0007669"/>
    <property type="project" value="TreeGrafter"/>
</dbReference>
<dbReference type="PANTHER" id="PTHR43394:SF1">
    <property type="entry name" value="ATP-BINDING CASSETTE SUB-FAMILY B MEMBER 10, MITOCHONDRIAL"/>
    <property type="match status" value="1"/>
</dbReference>
<dbReference type="EMBL" id="HF951689">
    <property type="protein sequence ID" value="CCW35194.1"/>
    <property type="molecule type" value="Genomic_DNA"/>
</dbReference>
<dbReference type="PATRIC" id="fig|1303518.3.peg.1407"/>
<accession>S0EYT8</accession>
<dbReference type="Gene3D" id="1.20.1560.10">
    <property type="entry name" value="ABC transporter type 1, transmembrane domain"/>
    <property type="match status" value="1"/>
</dbReference>
<organism evidence="11 12">
    <name type="scientific">Chthonomonas calidirosea (strain DSM 23976 / ICMP 18418 / T49)</name>
    <dbReference type="NCBI Taxonomy" id="1303518"/>
    <lineage>
        <taxon>Bacteria</taxon>
        <taxon>Bacillati</taxon>
        <taxon>Armatimonadota</taxon>
        <taxon>Chthonomonadia</taxon>
        <taxon>Chthonomonadales</taxon>
        <taxon>Chthonomonadaceae</taxon>
        <taxon>Chthonomonas</taxon>
    </lineage>
</organism>
<evidence type="ECO:0000256" key="3">
    <source>
        <dbReference type="ARBA" id="ARBA00022692"/>
    </source>
</evidence>
<dbReference type="PROSITE" id="PS00211">
    <property type="entry name" value="ABC_TRANSPORTER_1"/>
    <property type="match status" value="1"/>
</dbReference>
<dbReference type="GO" id="GO:0005524">
    <property type="term" value="F:ATP binding"/>
    <property type="evidence" value="ECO:0007669"/>
    <property type="project" value="UniProtKB-KW"/>
</dbReference>
<dbReference type="InterPro" id="IPR017871">
    <property type="entry name" value="ABC_transporter-like_CS"/>
</dbReference>
<keyword evidence="4" id="KW-0547">Nucleotide-binding</keyword>
<feature type="transmembrane region" description="Helical" evidence="8">
    <location>
        <begin position="309"/>
        <end position="326"/>
    </location>
</feature>
<dbReference type="Pfam" id="PF00664">
    <property type="entry name" value="ABC_membrane"/>
    <property type="match status" value="1"/>
</dbReference>
<dbReference type="CDD" id="cd18563">
    <property type="entry name" value="ABC_6TM_exporter_like"/>
    <property type="match status" value="1"/>
</dbReference>
<dbReference type="InterPro" id="IPR003439">
    <property type="entry name" value="ABC_transporter-like_ATP-bd"/>
</dbReference>
<feature type="domain" description="ABC transmembrane type-1" evidence="10">
    <location>
        <begin position="167"/>
        <end position="444"/>
    </location>
</feature>
<dbReference type="InterPro" id="IPR039421">
    <property type="entry name" value="Type_1_exporter"/>
</dbReference>
<dbReference type="PANTHER" id="PTHR43394">
    <property type="entry name" value="ATP-DEPENDENT PERMEASE MDL1, MITOCHONDRIAL"/>
    <property type="match status" value="1"/>
</dbReference>
<dbReference type="GO" id="GO:0016887">
    <property type="term" value="F:ATP hydrolysis activity"/>
    <property type="evidence" value="ECO:0007669"/>
    <property type="project" value="InterPro"/>
</dbReference>
<dbReference type="InParanoid" id="S0EYT8"/>
<dbReference type="SUPFAM" id="SSF52540">
    <property type="entry name" value="P-loop containing nucleoside triphosphate hydrolases"/>
    <property type="match status" value="1"/>
</dbReference>
<dbReference type="RefSeq" id="WP_016482733.1">
    <property type="nucleotide sequence ID" value="NC_021487.1"/>
</dbReference>
<gene>
    <name evidence="11" type="ORF">CCALI_01377</name>
</gene>
<comment type="subcellular location">
    <subcellularLocation>
        <location evidence="1">Cell membrane</location>
        <topology evidence="1">Multi-pass membrane protein</topology>
    </subcellularLocation>
</comment>
<evidence type="ECO:0000256" key="5">
    <source>
        <dbReference type="ARBA" id="ARBA00022840"/>
    </source>
</evidence>
<name>S0EYT8_CHTCT</name>
<dbReference type="Pfam" id="PF00005">
    <property type="entry name" value="ABC_tran"/>
    <property type="match status" value="1"/>
</dbReference>
<dbReference type="FunFam" id="3.40.50.300:FF:000287">
    <property type="entry name" value="Multidrug ABC transporter ATP-binding protein"/>
    <property type="match status" value="1"/>
</dbReference>
<evidence type="ECO:0000313" key="12">
    <source>
        <dbReference type="Proteomes" id="UP000014227"/>
    </source>
</evidence>
<dbReference type="Gene3D" id="3.40.50.300">
    <property type="entry name" value="P-loop containing nucleotide triphosphate hydrolases"/>
    <property type="match status" value="1"/>
</dbReference>
<keyword evidence="6 8" id="KW-1133">Transmembrane helix</keyword>
<feature type="domain" description="ABC transporter" evidence="9">
    <location>
        <begin position="482"/>
        <end position="716"/>
    </location>
</feature>
<feature type="transmembrane region" description="Helical" evidence="8">
    <location>
        <begin position="275"/>
        <end position="303"/>
    </location>
</feature>
<feature type="transmembrane region" description="Helical" evidence="8">
    <location>
        <begin position="421"/>
        <end position="442"/>
    </location>
</feature>
<evidence type="ECO:0000256" key="8">
    <source>
        <dbReference type="SAM" id="Phobius"/>
    </source>
</evidence>
<keyword evidence="12" id="KW-1185">Reference proteome</keyword>
<evidence type="ECO:0000259" key="10">
    <source>
        <dbReference type="PROSITE" id="PS50929"/>
    </source>
</evidence>
<dbReference type="GO" id="GO:0005886">
    <property type="term" value="C:plasma membrane"/>
    <property type="evidence" value="ECO:0007669"/>
    <property type="project" value="UniProtKB-SubCell"/>
</dbReference>
<proteinExistence type="predicted"/>
<evidence type="ECO:0000256" key="2">
    <source>
        <dbReference type="ARBA" id="ARBA00022448"/>
    </source>
</evidence>
<reference evidence="12" key="1">
    <citation type="submission" date="2013-03" db="EMBL/GenBank/DDBJ databases">
        <title>Genome sequence of Chthonomonas calidirosea, the first sequenced genome from the Armatimonadetes phylum (formally candidate division OP10).</title>
        <authorList>
            <person name="Lee K.C.Y."/>
            <person name="Morgan X.C."/>
            <person name="Dunfield P.F."/>
            <person name="Tamas I."/>
            <person name="Houghton K.M."/>
            <person name="Vyssotski M."/>
            <person name="Ryan J.L.J."/>
            <person name="Lagutin K."/>
            <person name="McDonald I.R."/>
            <person name="Stott M.B."/>
        </authorList>
    </citation>
    <scope>NUCLEOTIDE SEQUENCE [LARGE SCALE GENOMIC DNA]</scope>
    <source>
        <strain evidence="12">DSM 23976 / ICMP 18418 / T49</strain>
    </source>
</reference>
<evidence type="ECO:0000256" key="7">
    <source>
        <dbReference type="ARBA" id="ARBA00023136"/>
    </source>
</evidence>
<evidence type="ECO:0000256" key="4">
    <source>
        <dbReference type="ARBA" id="ARBA00022741"/>
    </source>
</evidence>
<dbReference type="SUPFAM" id="SSF90123">
    <property type="entry name" value="ABC transporter transmembrane region"/>
    <property type="match status" value="1"/>
</dbReference>
<feature type="transmembrane region" description="Helical" evidence="8">
    <location>
        <begin position="202"/>
        <end position="224"/>
    </location>
</feature>
<evidence type="ECO:0000256" key="1">
    <source>
        <dbReference type="ARBA" id="ARBA00004651"/>
    </source>
</evidence>
<dbReference type="InterPro" id="IPR003593">
    <property type="entry name" value="AAA+_ATPase"/>
</dbReference>
<dbReference type="InterPro" id="IPR011527">
    <property type="entry name" value="ABC1_TM_dom"/>
</dbReference>
<sequence length="729" mass="81144">MLKGEIVQTIEGEDTPQERLLIHLEGDFAADGQFGKRFLEVTATDVRVREADGVVSFHIPIAEIKSARNEPLVGGGQLEITTRDGEVVPIITYSLTLASRFSEAARGIEQLARGEPLQINLEQKRLRCAKCGRLLPEVDGICPACIHRGRTLRRVASYLRPYRLQAVGLALLGVLTTTLNLVPPKLQALIIDHVFSTHRNYTFLLEMAGIWLGVVVAATFVQILNGRLIAYLAGHIAADLRAAVYRAVEFLQVSYFDKKQVGAIVSRITQDTDRIWGFLVDGMPFLIANALMLLGIACVLLWINWRLTLAILAPMPIVVILSAVFWKPISQMFFRVGQKWARFHTHLNESISGIRIVKAFTRENTEFAKFQACNRELRDAGIQADTRWYTVFGAMTFFIASGGLINWVYGGWMVYRGQMSLGNFVMVNSLLGLVYGPLMWFGDLNQWFTRAMAGAERIFEVIDAEPEPHARGGIRHAIVGEVAFCDVRFGYDKSNPVLKGLTFTAKPGEMIGLVGKSGAGKSTTINLICRFYEPDAGVIRIDGIDYREIALEDLRRQIGIVPQEPFLFHGTIAENISYGRPDARFEEIVEAAKAANAHQFILAKPDGYDTVIGERGTKLSGGERQRIAIARAILHDPRILILDEATSSVDVETEKQIQEALQRLVKGRTTFAIAHRLSTLRNADRLIVLEKGEIVETGTHAELMERQGVFYNLVQTQSQVTQIIEIGTV</sequence>
<dbReference type="Proteomes" id="UP000014227">
    <property type="component" value="Chromosome I"/>
</dbReference>
<evidence type="ECO:0000259" key="9">
    <source>
        <dbReference type="PROSITE" id="PS50893"/>
    </source>
</evidence>
<evidence type="ECO:0000256" key="6">
    <source>
        <dbReference type="ARBA" id="ARBA00022989"/>
    </source>
</evidence>
<keyword evidence="5" id="KW-0067">ATP-binding</keyword>
<dbReference type="InterPro" id="IPR027417">
    <property type="entry name" value="P-loop_NTPase"/>
</dbReference>
<dbReference type="FunCoup" id="S0EYT8">
    <property type="interactions" value="351"/>
</dbReference>
<dbReference type="PROSITE" id="PS50893">
    <property type="entry name" value="ABC_TRANSPORTER_2"/>
    <property type="match status" value="1"/>
</dbReference>
<keyword evidence="2" id="KW-0813">Transport</keyword>
<dbReference type="AlphaFoldDB" id="S0EYT8"/>
<dbReference type="eggNOG" id="COG1132">
    <property type="taxonomic scope" value="Bacteria"/>
</dbReference>
<keyword evidence="7 8" id="KW-0472">Membrane</keyword>
<dbReference type="KEGG" id="ccz:CCALI_01377"/>
<dbReference type="HOGENOM" id="CLU_000604_84_3_0"/>
<dbReference type="SMART" id="SM00382">
    <property type="entry name" value="AAA"/>
    <property type="match status" value="1"/>
</dbReference>
<keyword evidence="3 8" id="KW-0812">Transmembrane</keyword>
<feature type="transmembrane region" description="Helical" evidence="8">
    <location>
        <begin position="162"/>
        <end position="182"/>
    </location>
</feature>
<protein>
    <submittedName>
        <fullName evidence="11">ABC-type multidrug transport system, ATPase and permease components</fullName>
    </submittedName>
</protein>
<dbReference type="InterPro" id="IPR036640">
    <property type="entry name" value="ABC1_TM_sf"/>
</dbReference>
<evidence type="ECO:0000313" key="11">
    <source>
        <dbReference type="EMBL" id="CCW35194.1"/>
    </source>
</evidence>
<feature type="transmembrane region" description="Helical" evidence="8">
    <location>
        <begin position="388"/>
        <end position="409"/>
    </location>
</feature>
<dbReference type="PROSITE" id="PS50929">
    <property type="entry name" value="ABC_TM1F"/>
    <property type="match status" value="1"/>
</dbReference>